<evidence type="ECO:0000313" key="3">
    <source>
        <dbReference type="EMBL" id="RNI40128.1"/>
    </source>
</evidence>
<dbReference type="InterPro" id="IPR011856">
    <property type="entry name" value="tRNA_endonuc-like_dom_sf"/>
</dbReference>
<dbReference type="Proteomes" id="UP000267223">
    <property type="component" value="Unassembled WGS sequence"/>
</dbReference>
<dbReference type="Gene3D" id="3.40.1350.10">
    <property type="match status" value="1"/>
</dbReference>
<evidence type="ECO:0000256" key="2">
    <source>
        <dbReference type="HAMAP-Rule" id="MF_00048"/>
    </source>
</evidence>
<dbReference type="CDD" id="cd20736">
    <property type="entry name" value="PoNe_Nuclease"/>
    <property type="match status" value="1"/>
</dbReference>
<dbReference type="PANTHER" id="PTHR34039:SF1">
    <property type="entry name" value="UPF0102 PROTEIN YRAN"/>
    <property type="match status" value="1"/>
</dbReference>
<sequence length="122" mass="14632">MAHHNRTGLIGEQMAAKYLTEKGFTILHLNWRHSHWEVDIIASHKNTLHFIEVKTRRTQKFGYPEDDVSKKKMENLINASEEYLILYPQWKWIRFDILSITLIKNMPVEYFFIEDVYVPPNI</sequence>
<dbReference type="HAMAP" id="MF_00048">
    <property type="entry name" value="UPF0102"/>
    <property type="match status" value="1"/>
</dbReference>
<dbReference type="Pfam" id="PF02021">
    <property type="entry name" value="UPF0102"/>
    <property type="match status" value="1"/>
</dbReference>
<accession>A0A3M9NST5</accession>
<proteinExistence type="inferred from homology"/>
<dbReference type="AlphaFoldDB" id="A0A3M9NST5"/>
<dbReference type="InterPro" id="IPR011335">
    <property type="entry name" value="Restrct_endonuc-II-like"/>
</dbReference>
<dbReference type="GO" id="GO:0003676">
    <property type="term" value="F:nucleic acid binding"/>
    <property type="evidence" value="ECO:0007669"/>
    <property type="project" value="InterPro"/>
</dbReference>
<keyword evidence="4" id="KW-1185">Reference proteome</keyword>
<gene>
    <name evidence="3" type="ORF">EFY79_02195</name>
</gene>
<dbReference type="SUPFAM" id="SSF52980">
    <property type="entry name" value="Restriction endonuclease-like"/>
    <property type="match status" value="1"/>
</dbReference>
<reference evidence="3 4" key="1">
    <citation type="submission" date="2018-11" db="EMBL/GenBank/DDBJ databases">
        <title>Draft genome sequence of Ferruginibacter sp. BO-59.</title>
        <authorList>
            <person name="Im W.T."/>
        </authorList>
    </citation>
    <scope>NUCLEOTIDE SEQUENCE [LARGE SCALE GENOMIC DNA]</scope>
    <source>
        <strain evidence="3 4">BO-59</strain>
    </source>
</reference>
<comment type="similarity">
    <text evidence="1 2">Belongs to the UPF0102 family.</text>
</comment>
<name>A0A3M9NST5_9BACT</name>
<dbReference type="InterPro" id="IPR003509">
    <property type="entry name" value="UPF0102_YraN-like"/>
</dbReference>
<comment type="caution">
    <text evidence="3">The sequence shown here is derived from an EMBL/GenBank/DDBJ whole genome shotgun (WGS) entry which is preliminary data.</text>
</comment>
<dbReference type="RefSeq" id="WP_123119019.1">
    <property type="nucleotide sequence ID" value="NZ_RJJR01000001.1"/>
</dbReference>
<dbReference type="EMBL" id="RJJR01000001">
    <property type="protein sequence ID" value="RNI40128.1"/>
    <property type="molecule type" value="Genomic_DNA"/>
</dbReference>
<evidence type="ECO:0000256" key="1">
    <source>
        <dbReference type="ARBA" id="ARBA00006738"/>
    </source>
</evidence>
<dbReference type="PANTHER" id="PTHR34039">
    <property type="entry name" value="UPF0102 PROTEIN YRAN"/>
    <property type="match status" value="1"/>
</dbReference>
<protein>
    <recommendedName>
        <fullName evidence="2">UPF0102 protein EFY79_02195</fullName>
    </recommendedName>
</protein>
<dbReference type="OrthoDB" id="9802516at2"/>
<organism evidence="3 4">
    <name type="scientific">Hanamia caeni</name>
    <dbReference type="NCBI Taxonomy" id="2294116"/>
    <lineage>
        <taxon>Bacteria</taxon>
        <taxon>Pseudomonadati</taxon>
        <taxon>Bacteroidota</taxon>
        <taxon>Chitinophagia</taxon>
        <taxon>Chitinophagales</taxon>
        <taxon>Chitinophagaceae</taxon>
        <taxon>Hanamia</taxon>
    </lineage>
</organism>
<evidence type="ECO:0000313" key="4">
    <source>
        <dbReference type="Proteomes" id="UP000267223"/>
    </source>
</evidence>